<evidence type="ECO:0000256" key="1">
    <source>
        <dbReference type="SAM" id="Phobius"/>
    </source>
</evidence>
<comment type="caution">
    <text evidence="2">The sequence shown here is derived from an EMBL/GenBank/DDBJ whole genome shotgun (WGS) entry which is preliminary data.</text>
</comment>
<sequence>MLVSRYCSAIVSVFALLLVILTLVIPNRLTDIHFSSFLFFPLELLLVGLLLLLPGLIGLVVRWVMAALLALGAIFKCADMATFKVFARPFNPVFDGYLFANGMNLLNGAIGKAGALLVAVLLALLVLAIIAGAFWVLGRAQRVLCVSVRKSAILLVGGLALWSVLFFVEYPRVSVGFYQHLAAHARDILVTATDIKSFNAQLARVDEVARTDANLFGLLRGKNVLVIFVESYGRTVLDNPEFAPQISPLLERTTGELAEKGFAVRSGFLTSPTVGGLSWLAHGTAMSGLWIDNQIRYNSLMISERPSLNSLFNQAGWRTVAVMPAITMDWPEGNYYGYEHIYDAHNLGYQGKPFNWVTMPDQFTLAAFHARELAKPAIELAHTPVMAEIALISSHAPWTPVPQLIDWHSVGDGSVFNEQAISGDSPEEVWKDSVRIRLQFRLSIEYALQTIASYVMNYGDDNLVLLVLGDHQPAPIVTGDSGHLTSSARDVPIHLIARDPKVIDAVAHWQWTPGMLPAADAPVWRMDELRNRLIETFSLPAH</sequence>
<accession>A0ABU1UYF1</accession>
<dbReference type="PANTHER" id="PTHR47371:SF3">
    <property type="entry name" value="PHOSPHOGLYCEROL TRANSFERASE I"/>
    <property type="match status" value="1"/>
</dbReference>
<feature type="transmembrane region" description="Helical" evidence="1">
    <location>
        <begin position="116"/>
        <end position="138"/>
    </location>
</feature>
<dbReference type="PANTHER" id="PTHR47371">
    <property type="entry name" value="LIPOTEICHOIC ACID SYNTHASE"/>
    <property type="match status" value="1"/>
</dbReference>
<organism evidence="2 3">
    <name type="scientific">Cellvibrio fibrivorans</name>
    <dbReference type="NCBI Taxonomy" id="126350"/>
    <lineage>
        <taxon>Bacteria</taxon>
        <taxon>Pseudomonadati</taxon>
        <taxon>Pseudomonadota</taxon>
        <taxon>Gammaproteobacteria</taxon>
        <taxon>Cellvibrionales</taxon>
        <taxon>Cellvibrionaceae</taxon>
        <taxon>Cellvibrio</taxon>
    </lineage>
</organism>
<evidence type="ECO:0000313" key="2">
    <source>
        <dbReference type="EMBL" id="MDR7090212.1"/>
    </source>
</evidence>
<keyword evidence="1" id="KW-0472">Membrane</keyword>
<reference evidence="2 3" key="1">
    <citation type="submission" date="2023-07" db="EMBL/GenBank/DDBJ databases">
        <title>Sorghum-associated microbial communities from plants grown in Nebraska, USA.</title>
        <authorList>
            <person name="Schachtman D."/>
        </authorList>
    </citation>
    <scope>NUCLEOTIDE SEQUENCE [LARGE SCALE GENOMIC DNA]</scope>
    <source>
        <strain evidence="2 3">BE190</strain>
    </source>
</reference>
<name>A0ABU1UYF1_9GAMM</name>
<protein>
    <recommendedName>
        <fullName evidence="4">Sulfatase</fullName>
    </recommendedName>
</protein>
<keyword evidence="1" id="KW-0812">Transmembrane</keyword>
<dbReference type="InterPro" id="IPR050448">
    <property type="entry name" value="OpgB/LTA_synthase_biosynth"/>
</dbReference>
<dbReference type="EMBL" id="JAVDVX010000003">
    <property type="protein sequence ID" value="MDR7090212.1"/>
    <property type="molecule type" value="Genomic_DNA"/>
</dbReference>
<feature type="transmembrane region" description="Helical" evidence="1">
    <location>
        <begin position="37"/>
        <end position="57"/>
    </location>
</feature>
<gene>
    <name evidence="2" type="ORF">J2X05_002234</name>
</gene>
<feature type="transmembrane region" description="Helical" evidence="1">
    <location>
        <begin position="63"/>
        <end position="81"/>
    </location>
</feature>
<evidence type="ECO:0008006" key="4">
    <source>
        <dbReference type="Google" id="ProtNLM"/>
    </source>
</evidence>
<feature type="transmembrane region" description="Helical" evidence="1">
    <location>
        <begin position="6"/>
        <end position="25"/>
    </location>
</feature>
<keyword evidence="1" id="KW-1133">Transmembrane helix</keyword>
<dbReference type="RefSeq" id="WP_310072361.1">
    <property type="nucleotide sequence ID" value="NZ_JAVDVX010000003.1"/>
</dbReference>
<evidence type="ECO:0000313" key="3">
    <source>
        <dbReference type="Proteomes" id="UP001253595"/>
    </source>
</evidence>
<dbReference type="Proteomes" id="UP001253595">
    <property type="component" value="Unassembled WGS sequence"/>
</dbReference>
<dbReference type="InterPro" id="IPR017850">
    <property type="entry name" value="Alkaline_phosphatase_core_sf"/>
</dbReference>
<keyword evidence="3" id="KW-1185">Reference proteome</keyword>
<feature type="transmembrane region" description="Helical" evidence="1">
    <location>
        <begin position="150"/>
        <end position="168"/>
    </location>
</feature>
<dbReference type="Gene3D" id="3.40.720.10">
    <property type="entry name" value="Alkaline Phosphatase, subunit A"/>
    <property type="match status" value="1"/>
</dbReference>
<dbReference type="SUPFAM" id="SSF53649">
    <property type="entry name" value="Alkaline phosphatase-like"/>
    <property type="match status" value="1"/>
</dbReference>
<proteinExistence type="predicted"/>